<proteinExistence type="predicted"/>
<feature type="compositionally biased region" description="Low complexity" evidence="1">
    <location>
        <begin position="1"/>
        <end position="20"/>
    </location>
</feature>
<evidence type="ECO:0000313" key="4">
    <source>
        <dbReference type="EMBL" id="KIY43271.1"/>
    </source>
</evidence>
<evidence type="ECO:0000313" key="5">
    <source>
        <dbReference type="Proteomes" id="UP000054144"/>
    </source>
</evidence>
<feature type="region of interest" description="Disordered" evidence="1">
    <location>
        <begin position="1"/>
        <end position="70"/>
    </location>
</feature>
<keyword evidence="2" id="KW-0812">Transmembrane</keyword>
<feature type="compositionally biased region" description="Polar residues" evidence="1">
    <location>
        <begin position="129"/>
        <end position="142"/>
    </location>
</feature>
<reference evidence="4 5" key="1">
    <citation type="journal article" date="2015" name="Fungal Genet. Biol.">
        <title>Evolution of novel wood decay mechanisms in Agaricales revealed by the genome sequences of Fistulina hepatica and Cylindrobasidium torrendii.</title>
        <authorList>
            <person name="Floudas D."/>
            <person name="Held B.W."/>
            <person name="Riley R."/>
            <person name="Nagy L.G."/>
            <person name="Koehler G."/>
            <person name="Ransdell A.S."/>
            <person name="Younus H."/>
            <person name="Chow J."/>
            <person name="Chiniquy J."/>
            <person name="Lipzen A."/>
            <person name="Tritt A."/>
            <person name="Sun H."/>
            <person name="Haridas S."/>
            <person name="LaButti K."/>
            <person name="Ohm R.A."/>
            <person name="Kues U."/>
            <person name="Blanchette R.A."/>
            <person name="Grigoriev I.V."/>
            <person name="Minto R.E."/>
            <person name="Hibbett D.S."/>
        </authorList>
    </citation>
    <scope>NUCLEOTIDE SEQUENCE [LARGE SCALE GENOMIC DNA]</scope>
    <source>
        <strain evidence="4 5">ATCC 64428</strain>
    </source>
</reference>
<keyword evidence="2" id="KW-0472">Membrane</keyword>
<feature type="transmembrane region" description="Helical" evidence="2">
    <location>
        <begin position="287"/>
        <end position="306"/>
    </location>
</feature>
<keyword evidence="5" id="KW-1185">Reference proteome</keyword>
<dbReference type="EMBL" id="KN882111">
    <property type="protein sequence ID" value="KIY43271.1"/>
    <property type="molecule type" value="Genomic_DNA"/>
</dbReference>
<dbReference type="Proteomes" id="UP000054144">
    <property type="component" value="Unassembled WGS sequence"/>
</dbReference>
<feature type="domain" description="DUF6589" evidence="3">
    <location>
        <begin position="445"/>
        <end position="863"/>
    </location>
</feature>
<protein>
    <recommendedName>
        <fullName evidence="3">DUF6589 domain-containing protein</fullName>
    </recommendedName>
</protein>
<evidence type="ECO:0000256" key="1">
    <source>
        <dbReference type="SAM" id="MobiDB-lite"/>
    </source>
</evidence>
<name>A0A0D7A2U6_9AGAR</name>
<dbReference type="OrthoDB" id="2496395at2759"/>
<sequence>MPMELSSSLPPSSLPSTPSPRSRDASPSLEAPIQQERSVHVGPPSFDLGMDPSQLVAFSSPANSDCSDEELHMTSEDIPLLDFFHSTLDESTDSPPSTPTPATRPLQPRTPSRQHGQLLFADSSDPGVQMSTPIIGTRMQRSTIRREKSKRKRKEMKEHADEVQREVQVSRCRQILVQMAHDGVSLSDFMHFVFDPSNMQGNIRYRQFFQEHGNATRILHWWAKDKTGRDEVQEWAVRYVEELISAEARQVTKGGDLKSTKHTVDRSFVTRFSLSTIGDMLSTKLRVATWMIVITMILSCLGSYNLGNNWFKRINGLYLYATGAMRQTIGVLSHMGISESFPGLLTKPREAQLSAPMPDNLESVQPGSGTLRQLSASMRNATRDVAATGLYGLVYDNINMMFKNAEQVVGRHDSQENGTAGTIFPLWRANINDISTQSLHNAFLTAPPLQLSDILHSPDEAAFFKTCLQFTILQIIVQYGGEGFAKYQGVLAAGQPQSEHVVEVHKTDLFTLPPLNIDEASIDGNAQLDEAYVKELHLRESRERFWDLARFIGGDQLSQARRRALMTIRAGHEGGYPSFTSDVEIAGLFHTKMADSHGFLITHWGSSSKQSPGSLAFHNTLLDRLPITLTSLPAFRTCRDLVFVSLYARVLHCLLLVSNEPSLDAYLAQGYSFDEICDHALQILTKYTDSRKVGALRWERNLERLAFEQDNQPGSVQAFKPATGDMVFENALLFLRDALISREFSDAIKCGDSGPLSFRGNGRTKYAYEMLYVIHNMTHVWPKPIRDIVLNNWILNPSGKRFGGVEIDLVQEHMNFWTKMYYKAHGSNQSWDWLAMVGPCIPVLQELATSVHTILGTNLGSHHAPPDLSRDIATLMNSLAIHSIYQEQQGRALYMDDKPTVDVISVGLQHLGDSSNNPLHMYNCAFTRLQERRRMQPVTVINPTNSRIEHEADDVAVAVNKTVESIAGPSDEGLDLDLDIESDARDMEIIFGGLETAEETLQVETERDVAFDMDVDDSQGADMLDIAGWADLELEEGNFVGDI</sequence>
<evidence type="ECO:0000256" key="2">
    <source>
        <dbReference type="SAM" id="Phobius"/>
    </source>
</evidence>
<organism evidence="4 5">
    <name type="scientific">Fistulina hepatica ATCC 64428</name>
    <dbReference type="NCBI Taxonomy" id="1128425"/>
    <lineage>
        <taxon>Eukaryota</taxon>
        <taxon>Fungi</taxon>
        <taxon>Dikarya</taxon>
        <taxon>Basidiomycota</taxon>
        <taxon>Agaricomycotina</taxon>
        <taxon>Agaricomycetes</taxon>
        <taxon>Agaricomycetidae</taxon>
        <taxon>Agaricales</taxon>
        <taxon>Fistulinaceae</taxon>
        <taxon>Fistulina</taxon>
    </lineage>
</organism>
<dbReference type="InterPro" id="IPR046496">
    <property type="entry name" value="DUF6589"/>
</dbReference>
<dbReference type="Pfam" id="PF20231">
    <property type="entry name" value="DUF6589"/>
    <property type="match status" value="1"/>
</dbReference>
<feature type="compositionally biased region" description="Polar residues" evidence="1">
    <location>
        <begin position="56"/>
        <end position="65"/>
    </location>
</feature>
<feature type="region of interest" description="Disordered" evidence="1">
    <location>
        <begin position="87"/>
        <end position="162"/>
    </location>
</feature>
<keyword evidence="2" id="KW-1133">Transmembrane helix</keyword>
<dbReference type="AlphaFoldDB" id="A0A0D7A2U6"/>
<evidence type="ECO:0000259" key="3">
    <source>
        <dbReference type="Pfam" id="PF20231"/>
    </source>
</evidence>
<gene>
    <name evidence="4" type="ORF">FISHEDRAFT_68152</name>
</gene>
<accession>A0A0D7A2U6</accession>